<evidence type="ECO:0000313" key="5">
    <source>
        <dbReference type="Proteomes" id="UP000178602"/>
    </source>
</evidence>
<dbReference type="EMBL" id="MEUG01000001">
    <property type="protein sequence ID" value="OGC27435.1"/>
    <property type="molecule type" value="Genomic_DNA"/>
</dbReference>
<organism evidence="4 5">
    <name type="scientific">candidate division WOR-1 bacterium RIFOXYC12_FULL_54_18</name>
    <dbReference type="NCBI Taxonomy" id="1802584"/>
    <lineage>
        <taxon>Bacteria</taxon>
        <taxon>Bacillati</taxon>
        <taxon>Saganbacteria</taxon>
    </lineage>
</organism>
<feature type="domain" description="Response regulatory" evidence="3">
    <location>
        <begin position="143"/>
        <end position="255"/>
    </location>
</feature>
<comment type="caution">
    <text evidence="4">The sequence shown here is derived from an EMBL/GenBank/DDBJ whole genome shotgun (WGS) entry which is preliminary data.</text>
</comment>
<reference evidence="4 5" key="1">
    <citation type="journal article" date="2016" name="Nat. Commun.">
        <title>Thousands of microbial genomes shed light on interconnected biogeochemical processes in an aquifer system.</title>
        <authorList>
            <person name="Anantharaman K."/>
            <person name="Brown C.T."/>
            <person name="Hug L.A."/>
            <person name="Sharon I."/>
            <person name="Castelle C.J."/>
            <person name="Probst A.J."/>
            <person name="Thomas B.C."/>
            <person name="Singh A."/>
            <person name="Wilkins M.J."/>
            <person name="Karaoz U."/>
            <person name="Brodie E.L."/>
            <person name="Williams K.H."/>
            <person name="Hubbard S.S."/>
            <person name="Banfield J.F."/>
        </authorList>
    </citation>
    <scope>NUCLEOTIDE SEQUENCE [LARGE SCALE GENOMIC DNA]</scope>
</reference>
<feature type="modified residue" description="4-aspartylphosphate" evidence="2">
    <location>
        <position position="191"/>
    </location>
</feature>
<proteinExistence type="predicted"/>
<dbReference type="PANTHER" id="PTHR44591:SF3">
    <property type="entry name" value="RESPONSE REGULATORY DOMAIN-CONTAINING PROTEIN"/>
    <property type="match status" value="1"/>
</dbReference>
<name>A0A1F4T3Q5_UNCSA</name>
<gene>
    <name evidence="4" type="ORF">A3K49_00155</name>
</gene>
<dbReference type="InterPro" id="IPR001789">
    <property type="entry name" value="Sig_transdc_resp-reg_receiver"/>
</dbReference>
<dbReference type="Gene3D" id="3.40.50.2300">
    <property type="match status" value="1"/>
</dbReference>
<dbReference type="PROSITE" id="PS50110">
    <property type="entry name" value="RESPONSE_REGULATORY"/>
    <property type="match status" value="1"/>
</dbReference>
<accession>A0A1F4T3Q5</accession>
<protein>
    <recommendedName>
        <fullName evidence="3">Response regulatory domain-containing protein</fullName>
    </recommendedName>
</protein>
<sequence length="255" mass="27419">MLALEHYCSLLAGTQPLPAAAPETLGGDINSIKEAVAKIRSEFNKLVKIFSLKPVGANVEKMTGKIIHDINNHFSVVSNTSAFIVEDLGVPNEDSRAIIAFSLAIQKSGRAIVQSLVDLRGIVVAEPKEITKLSNPNKVQPQTILVVDDDHNNRLLVERILTRQGHTVALAAGAEEALAMNLTRFSIVITDIDMGEMDGLTLAGKIRDLHGGAIKVIVMSGMLDSARRETARVNGAQVCLPKPFSANELLTAIKE</sequence>
<evidence type="ECO:0000256" key="2">
    <source>
        <dbReference type="PROSITE-ProRule" id="PRU00169"/>
    </source>
</evidence>
<dbReference type="InterPro" id="IPR050595">
    <property type="entry name" value="Bact_response_regulator"/>
</dbReference>
<dbReference type="PANTHER" id="PTHR44591">
    <property type="entry name" value="STRESS RESPONSE REGULATOR PROTEIN 1"/>
    <property type="match status" value="1"/>
</dbReference>
<dbReference type="Proteomes" id="UP000178602">
    <property type="component" value="Unassembled WGS sequence"/>
</dbReference>
<dbReference type="GO" id="GO:0000160">
    <property type="term" value="P:phosphorelay signal transduction system"/>
    <property type="evidence" value="ECO:0007669"/>
    <property type="project" value="InterPro"/>
</dbReference>
<evidence type="ECO:0000259" key="3">
    <source>
        <dbReference type="PROSITE" id="PS50110"/>
    </source>
</evidence>
<keyword evidence="1 2" id="KW-0597">Phosphoprotein</keyword>
<evidence type="ECO:0000256" key="1">
    <source>
        <dbReference type="ARBA" id="ARBA00022553"/>
    </source>
</evidence>
<evidence type="ECO:0000313" key="4">
    <source>
        <dbReference type="EMBL" id="OGC27435.1"/>
    </source>
</evidence>
<dbReference type="Pfam" id="PF00072">
    <property type="entry name" value="Response_reg"/>
    <property type="match status" value="1"/>
</dbReference>
<dbReference type="SUPFAM" id="SSF52172">
    <property type="entry name" value="CheY-like"/>
    <property type="match status" value="1"/>
</dbReference>
<dbReference type="AlphaFoldDB" id="A0A1F4T3Q5"/>
<dbReference type="SMART" id="SM00448">
    <property type="entry name" value="REC"/>
    <property type="match status" value="1"/>
</dbReference>
<dbReference type="InterPro" id="IPR011006">
    <property type="entry name" value="CheY-like_superfamily"/>
</dbReference>